<evidence type="ECO:0000313" key="2">
    <source>
        <dbReference type="Proteomes" id="UP000237000"/>
    </source>
</evidence>
<dbReference type="AlphaFoldDB" id="A0A2P5D3A9"/>
<name>A0A2P5D3A9_TREOI</name>
<sequence>MVETKKREETLRLVNAVEECWRWKTRCHVAETEAMSMTGTLVGSTFYVLCINVGPFCQLRVRREPY</sequence>
<protein>
    <submittedName>
        <fullName evidence="1">Uncharacterized protein</fullName>
    </submittedName>
</protein>
<gene>
    <name evidence="1" type="ORF">TorRG33x02_263660</name>
</gene>
<keyword evidence="2" id="KW-1185">Reference proteome</keyword>
<dbReference type="Proteomes" id="UP000237000">
    <property type="component" value="Unassembled WGS sequence"/>
</dbReference>
<comment type="caution">
    <text evidence="1">The sequence shown here is derived from an EMBL/GenBank/DDBJ whole genome shotgun (WGS) entry which is preliminary data.</text>
</comment>
<evidence type="ECO:0000313" key="1">
    <source>
        <dbReference type="EMBL" id="PON67771.1"/>
    </source>
</evidence>
<dbReference type="OrthoDB" id="10373747at2759"/>
<dbReference type="EMBL" id="JXTC01000301">
    <property type="protein sequence ID" value="PON67771.1"/>
    <property type="molecule type" value="Genomic_DNA"/>
</dbReference>
<accession>A0A2P5D3A9</accession>
<dbReference type="InParanoid" id="A0A2P5D3A9"/>
<proteinExistence type="predicted"/>
<reference evidence="2" key="1">
    <citation type="submission" date="2016-06" db="EMBL/GenBank/DDBJ databases">
        <title>Parallel loss of symbiosis genes in relatives of nitrogen-fixing non-legume Parasponia.</title>
        <authorList>
            <person name="Van Velzen R."/>
            <person name="Holmer R."/>
            <person name="Bu F."/>
            <person name="Rutten L."/>
            <person name="Van Zeijl A."/>
            <person name="Liu W."/>
            <person name="Santuari L."/>
            <person name="Cao Q."/>
            <person name="Sharma T."/>
            <person name="Shen D."/>
            <person name="Roswanjaya Y."/>
            <person name="Wardhani T."/>
            <person name="Kalhor M.S."/>
            <person name="Jansen J."/>
            <person name="Van den Hoogen J."/>
            <person name="Gungor B."/>
            <person name="Hartog M."/>
            <person name="Hontelez J."/>
            <person name="Verver J."/>
            <person name="Yang W.-C."/>
            <person name="Schijlen E."/>
            <person name="Repin R."/>
            <person name="Schilthuizen M."/>
            <person name="Schranz E."/>
            <person name="Heidstra R."/>
            <person name="Miyata K."/>
            <person name="Fedorova E."/>
            <person name="Kohlen W."/>
            <person name="Bisseling T."/>
            <person name="Smit S."/>
            <person name="Geurts R."/>
        </authorList>
    </citation>
    <scope>NUCLEOTIDE SEQUENCE [LARGE SCALE GENOMIC DNA]</scope>
    <source>
        <strain evidence="2">cv. RG33-2</strain>
    </source>
</reference>
<organism evidence="1 2">
    <name type="scientific">Trema orientale</name>
    <name type="common">Charcoal tree</name>
    <name type="synonym">Celtis orientalis</name>
    <dbReference type="NCBI Taxonomy" id="63057"/>
    <lineage>
        <taxon>Eukaryota</taxon>
        <taxon>Viridiplantae</taxon>
        <taxon>Streptophyta</taxon>
        <taxon>Embryophyta</taxon>
        <taxon>Tracheophyta</taxon>
        <taxon>Spermatophyta</taxon>
        <taxon>Magnoliopsida</taxon>
        <taxon>eudicotyledons</taxon>
        <taxon>Gunneridae</taxon>
        <taxon>Pentapetalae</taxon>
        <taxon>rosids</taxon>
        <taxon>fabids</taxon>
        <taxon>Rosales</taxon>
        <taxon>Cannabaceae</taxon>
        <taxon>Trema</taxon>
    </lineage>
</organism>